<feature type="transmembrane region" description="Helical" evidence="1">
    <location>
        <begin position="21"/>
        <end position="45"/>
    </location>
</feature>
<dbReference type="Pfam" id="PF06210">
    <property type="entry name" value="DUF1003"/>
    <property type="match status" value="1"/>
</dbReference>
<keyword evidence="1" id="KW-1133">Transmembrane helix</keyword>
<comment type="caution">
    <text evidence="2">The sequence shown here is derived from an EMBL/GenBank/DDBJ whole genome shotgun (WGS) entry which is preliminary data.</text>
</comment>
<protein>
    <submittedName>
        <fullName evidence="2">DUF1003 domain-containing protein</fullName>
    </submittedName>
</protein>
<evidence type="ECO:0000313" key="3">
    <source>
        <dbReference type="Proteomes" id="UP000608513"/>
    </source>
</evidence>
<dbReference type="Proteomes" id="UP000608513">
    <property type="component" value="Unassembled WGS sequence"/>
</dbReference>
<proteinExistence type="predicted"/>
<dbReference type="PANTHER" id="PTHR41386:SF1">
    <property type="entry name" value="MEMBRANE PROTEIN"/>
    <property type="match status" value="1"/>
</dbReference>
<dbReference type="AlphaFoldDB" id="A0A923SAP7"/>
<evidence type="ECO:0000313" key="2">
    <source>
        <dbReference type="EMBL" id="MBC5782994.1"/>
    </source>
</evidence>
<keyword evidence="1" id="KW-0472">Membrane</keyword>
<accession>A0A923SAP7</accession>
<reference evidence="2" key="1">
    <citation type="submission" date="2020-08" db="EMBL/GenBank/DDBJ databases">
        <title>Ramlibacter sp. USB13 16S ribosomal RNA gene genome sequencing and assembly.</title>
        <authorList>
            <person name="Kang M."/>
        </authorList>
    </citation>
    <scope>NUCLEOTIDE SEQUENCE</scope>
    <source>
        <strain evidence="2">USB13</strain>
    </source>
</reference>
<keyword evidence="1" id="KW-0812">Transmembrane</keyword>
<keyword evidence="3" id="KW-1185">Reference proteome</keyword>
<organism evidence="2 3">
    <name type="scientific">Ramlibacter cellulosilyticus</name>
    <dbReference type="NCBI Taxonomy" id="2764187"/>
    <lineage>
        <taxon>Bacteria</taxon>
        <taxon>Pseudomonadati</taxon>
        <taxon>Pseudomonadota</taxon>
        <taxon>Betaproteobacteria</taxon>
        <taxon>Burkholderiales</taxon>
        <taxon>Comamonadaceae</taxon>
        <taxon>Ramlibacter</taxon>
    </lineage>
</organism>
<dbReference type="InterPro" id="IPR010406">
    <property type="entry name" value="DUF1003"/>
</dbReference>
<gene>
    <name evidence="2" type="ORF">H8N03_08550</name>
</gene>
<sequence length="165" mass="19252">MRRLEDLAVAHRTVADRIAEFVAKFCGSITFVWIHAVIFGAWLLWNVLPHLPHFDPYPFTFLTLCVSLEAIFLSSFILIAQNYEMRVSERRNQLDLQINLLAEQENTKMLQLLDRMAKKMGLYEEDDPEIAVLEQATRPETLAKQIEDALREQTRHKRNGTRDKP</sequence>
<dbReference type="EMBL" id="JACORT010000002">
    <property type="protein sequence ID" value="MBC5782994.1"/>
    <property type="molecule type" value="Genomic_DNA"/>
</dbReference>
<dbReference type="PANTHER" id="PTHR41386">
    <property type="entry name" value="INTEGRAL MEMBRANE PROTEIN-RELATED"/>
    <property type="match status" value="1"/>
</dbReference>
<evidence type="ECO:0000256" key="1">
    <source>
        <dbReference type="SAM" id="Phobius"/>
    </source>
</evidence>
<name>A0A923SAP7_9BURK</name>
<feature type="transmembrane region" description="Helical" evidence="1">
    <location>
        <begin position="57"/>
        <end position="80"/>
    </location>
</feature>